<name>A0A840VYI7_9ACTN</name>
<organism evidence="1 2">
    <name type="scientific">Micromonospora parathelypteridis</name>
    <dbReference type="NCBI Taxonomy" id="1839617"/>
    <lineage>
        <taxon>Bacteria</taxon>
        <taxon>Bacillati</taxon>
        <taxon>Actinomycetota</taxon>
        <taxon>Actinomycetes</taxon>
        <taxon>Micromonosporales</taxon>
        <taxon>Micromonosporaceae</taxon>
        <taxon>Micromonospora</taxon>
    </lineage>
</organism>
<accession>A0A840VYI7</accession>
<proteinExistence type="predicted"/>
<gene>
    <name evidence="1" type="ORF">HNR20_002165</name>
</gene>
<keyword evidence="2" id="KW-1185">Reference proteome</keyword>
<sequence length="97" mass="11396">MELPVGALPPKEVTDVEIPLVVGSAWSLKGIQFEDSIGRVWIRRERTGLELEFDPLARRSFPKRLWFSLGKLLPFFRRRPVRIPNPNEELETRWSRL</sequence>
<protein>
    <submittedName>
        <fullName evidence="1">Uncharacterized protein</fullName>
    </submittedName>
</protein>
<evidence type="ECO:0000313" key="2">
    <source>
        <dbReference type="Proteomes" id="UP000586947"/>
    </source>
</evidence>
<dbReference type="Proteomes" id="UP000586947">
    <property type="component" value="Unassembled WGS sequence"/>
</dbReference>
<evidence type="ECO:0000313" key="1">
    <source>
        <dbReference type="EMBL" id="MBB5477660.1"/>
    </source>
</evidence>
<reference evidence="1 2" key="1">
    <citation type="submission" date="2020-08" db="EMBL/GenBank/DDBJ databases">
        <title>Sequencing the genomes of 1000 actinobacteria strains.</title>
        <authorList>
            <person name="Klenk H.-P."/>
        </authorList>
    </citation>
    <scope>NUCLEOTIDE SEQUENCE [LARGE SCALE GENOMIC DNA]</scope>
    <source>
        <strain evidence="1 2">DSM 103125</strain>
    </source>
</reference>
<dbReference type="AlphaFoldDB" id="A0A840VYI7"/>
<comment type="caution">
    <text evidence="1">The sequence shown here is derived from an EMBL/GenBank/DDBJ whole genome shotgun (WGS) entry which is preliminary data.</text>
</comment>
<dbReference type="EMBL" id="JACHDP010000001">
    <property type="protein sequence ID" value="MBB5477660.1"/>
    <property type="molecule type" value="Genomic_DNA"/>
</dbReference>